<comment type="caution">
    <text evidence="1">The sequence shown here is derived from an EMBL/GenBank/DDBJ whole genome shotgun (WGS) entry which is preliminary data.</text>
</comment>
<dbReference type="PANTHER" id="PTHR46060:SF1">
    <property type="entry name" value="MARINER MOS1 TRANSPOSASE-LIKE PROTEIN"/>
    <property type="match status" value="1"/>
</dbReference>
<dbReference type="InterPro" id="IPR052709">
    <property type="entry name" value="Transposase-MT_Hybrid"/>
</dbReference>
<dbReference type="Gene3D" id="3.30.420.10">
    <property type="entry name" value="Ribonuclease H-like superfamily/Ribonuclease H"/>
    <property type="match status" value="1"/>
</dbReference>
<keyword evidence="2" id="KW-1185">Reference proteome</keyword>
<keyword evidence="1" id="KW-0808">Transferase</keyword>
<dbReference type="AlphaFoldDB" id="A0A4C1TZ30"/>
<dbReference type="GO" id="GO:0008168">
    <property type="term" value="F:methyltransferase activity"/>
    <property type="evidence" value="ECO:0007669"/>
    <property type="project" value="UniProtKB-KW"/>
</dbReference>
<reference evidence="1 2" key="1">
    <citation type="journal article" date="2019" name="Commun. Biol.">
        <title>The bagworm genome reveals a unique fibroin gene that provides high tensile strength.</title>
        <authorList>
            <person name="Kono N."/>
            <person name="Nakamura H."/>
            <person name="Ohtoshi R."/>
            <person name="Tomita M."/>
            <person name="Numata K."/>
            <person name="Arakawa K."/>
        </authorList>
    </citation>
    <scope>NUCLEOTIDE SEQUENCE [LARGE SCALE GENOMIC DNA]</scope>
</reference>
<dbReference type="InterPro" id="IPR036397">
    <property type="entry name" value="RNaseH_sf"/>
</dbReference>
<gene>
    <name evidence="1" type="primary">SETMAR</name>
    <name evidence="1" type="ORF">EVAR_83386_1</name>
</gene>
<name>A0A4C1TZ30_EUMVA</name>
<dbReference type="Proteomes" id="UP000299102">
    <property type="component" value="Unassembled WGS sequence"/>
</dbReference>
<accession>A0A4C1TZ30</accession>
<dbReference type="STRING" id="151549.A0A4C1TZ30"/>
<sequence>MIEYLDRGATVTDVLYAEQINKIRYEIRKKQRSKLAKIVLFHQDNASAQKSAVAMAAIRDAGFEILEHPPYALDPASSDFYLFLRLKEYVKGQRFEDDTVVGRCSTEFFRCSR</sequence>
<dbReference type="PANTHER" id="PTHR46060">
    <property type="entry name" value="MARINER MOS1 TRANSPOSASE-LIKE PROTEIN"/>
    <property type="match status" value="1"/>
</dbReference>
<dbReference type="OrthoDB" id="10017160at2759"/>
<evidence type="ECO:0000313" key="2">
    <source>
        <dbReference type="Proteomes" id="UP000299102"/>
    </source>
</evidence>
<dbReference type="EMBL" id="BGZK01000104">
    <property type="protein sequence ID" value="GBP19074.1"/>
    <property type="molecule type" value="Genomic_DNA"/>
</dbReference>
<proteinExistence type="predicted"/>
<keyword evidence="1" id="KW-0489">Methyltransferase</keyword>
<dbReference type="GO" id="GO:0003676">
    <property type="term" value="F:nucleic acid binding"/>
    <property type="evidence" value="ECO:0007669"/>
    <property type="project" value="InterPro"/>
</dbReference>
<organism evidence="1 2">
    <name type="scientific">Eumeta variegata</name>
    <name type="common">Bagworm moth</name>
    <name type="synonym">Eumeta japonica</name>
    <dbReference type="NCBI Taxonomy" id="151549"/>
    <lineage>
        <taxon>Eukaryota</taxon>
        <taxon>Metazoa</taxon>
        <taxon>Ecdysozoa</taxon>
        <taxon>Arthropoda</taxon>
        <taxon>Hexapoda</taxon>
        <taxon>Insecta</taxon>
        <taxon>Pterygota</taxon>
        <taxon>Neoptera</taxon>
        <taxon>Endopterygota</taxon>
        <taxon>Lepidoptera</taxon>
        <taxon>Glossata</taxon>
        <taxon>Ditrysia</taxon>
        <taxon>Tineoidea</taxon>
        <taxon>Psychidae</taxon>
        <taxon>Oiketicinae</taxon>
        <taxon>Eumeta</taxon>
    </lineage>
</organism>
<evidence type="ECO:0000313" key="1">
    <source>
        <dbReference type="EMBL" id="GBP19074.1"/>
    </source>
</evidence>
<protein>
    <submittedName>
        <fullName evidence="1">Histone-lysine N-methyltransferase SETMAR</fullName>
    </submittedName>
</protein>
<dbReference type="GO" id="GO:0032259">
    <property type="term" value="P:methylation"/>
    <property type="evidence" value="ECO:0007669"/>
    <property type="project" value="UniProtKB-KW"/>
</dbReference>